<dbReference type="InterPro" id="IPR014030">
    <property type="entry name" value="Ketoacyl_synth_N"/>
</dbReference>
<dbReference type="Pfam" id="PF00109">
    <property type="entry name" value="ketoacyl-synt"/>
    <property type="match status" value="1"/>
</dbReference>
<organism evidence="5 6">
    <name type="scientific">Neolewinella lacunae</name>
    <dbReference type="NCBI Taxonomy" id="1517758"/>
    <lineage>
        <taxon>Bacteria</taxon>
        <taxon>Pseudomonadati</taxon>
        <taxon>Bacteroidota</taxon>
        <taxon>Saprospiria</taxon>
        <taxon>Saprospirales</taxon>
        <taxon>Lewinellaceae</taxon>
        <taxon>Neolewinella</taxon>
    </lineage>
</organism>
<evidence type="ECO:0000256" key="3">
    <source>
        <dbReference type="RuleBase" id="RU003694"/>
    </source>
</evidence>
<proteinExistence type="inferred from homology"/>
<evidence type="ECO:0000256" key="1">
    <source>
        <dbReference type="ARBA" id="ARBA00008467"/>
    </source>
</evidence>
<dbReference type="Gene3D" id="3.40.47.10">
    <property type="match status" value="1"/>
</dbReference>
<dbReference type="SMART" id="SM00825">
    <property type="entry name" value="PKS_KS"/>
    <property type="match status" value="1"/>
</dbReference>
<dbReference type="InterPro" id="IPR000794">
    <property type="entry name" value="Beta-ketoacyl_synthase"/>
</dbReference>
<keyword evidence="2 3" id="KW-0808">Transferase</keyword>
<dbReference type="GO" id="GO:0006633">
    <property type="term" value="P:fatty acid biosynthetic process"/>
    <property type="evidence" value="ECO:0007669"/>
    <property type="project" value="TreeGrafter"/>
</dbReference>
<protein>
    <submittedName>
        <fullName evidence="5">Beta-ketoacyl synthase</fullName>
    </submittedName>
</protein>
<keyword evidence="6" id="KW-1185">Reference proteome</keyword>
<dbReference type="Proteomes" id="UP000650081">
    <property type="component" value="Unassembled WGS sequence"/>
</dbReference>
<dbReference type="PANTHER" id="PTHR11712">
    <property type="entry name" value="POLYKETIDE SYNTHASE-RELATED"/>
    <property type="match status" value="1"/>
</dbReference>
<name>A0A923TF55_9BACT</name>
<dbReference type="InterPro" id="IPR014031">
    <property type="entry name" value="Ketoacyl_synth_C"/>
</dbReference>
<dbReference type="Pfam" id="PF02801">
    <property type="entry name" value="Ketoacyl-synt_C"/>
    <property type="match status" value="1"/>
</dbReference>
<dbReference type="InterPro" id="IPR020841">
    <property type="entry name" value="PKS_Beta-ketoAc_synthase_dom"/>
</dbReference>
<comment type="caution">
    <text evidence="5">The sequence shown here is derived from an EMBL/GenBank/DDBJ whole genome shotgun (WGS) entry which is preliminary data.</text>
</comment>
<dbReference type="SUPFAM" id="SSF53901">
    <property type="entry name" value="Thiolase-like"/>
    <property type="match status" value="2"/>
</dbReference>
<dbReference type="EMBL" id="JACSIT010000153">
    <property type="protein sequence ID" value="MBC6996642.1"/>
    <property type="molecule type" value="Genomic_DNA"/>
</dbReference>
<evidence type="ECO:0000259" key="4">
    <source>
        <dbReference type="PROSITE" id="PS52004"/>
    </source>
</evidence>
<dbReference type="RefSeq" id="WP_187468646.1">
    <property type="nucleotide sequence ID" value="NZ_JACSIT010000153.1"/>
</dbReference>
<comment type="similarity">
    <text evidence="1 3">Belongs to the thiolase-like superfamily. Beta-ketoacyl-ACP synthases family.</text>
</comment>
<gene>
    <name evidence="5" type="ORF">H9S92_20895</name>
</gene>
<accession>A0A923TF55</accession>
<dbReference type="PROSITE" id="PS52004">
    <property type="entry name" value="KS3_2"/>
    <property type="match status" value="1"/>
</dbReference>
<dbReference type="PANTHER" id="PTHR11712:SF347">
    <property type="entry name" value="BETA KETOACYL-ACYL CARRIER PROTEIN SYNTHASE"/>
    <property type="match status" value="1"/>
</dbReference>
<dbReference type="GO" id="GO:0004315">
    <property type="term" value="F:3-oxoacyl-[acyl-carrier-protein] synthase activity"/>
    <property type="evidence" value="ECO:0007669"/>
    <property type="project" value="TreeGrafter"/>
</dbReference>
<sequence>MSAAAVITGHAALSCLGDSSAAIWTALRQGKIGLQAEETAEGIHCPVGRVSETGQGGEPEFTELLRRTLENPPPNWRWSDPQTTWILGSAKGNVAALQKGRGDYPLSASAQTVANTLGLVQPPICISTACTSGLAGIIHAERLLRSGKYRRVAVSGCDLASDFVLSGFNRIQAVSTTFCRPYDADRNGINLASAAATVYLEWRTPQAGEISIVGGATSNDGYHISRPSPEGTALQDCIRRSCGDQVPDFICGHGTATVLNDNTESEAIFSSGLAAVPTFSVKGQLGHTLGACGVLETIITQQCMEENTILASVGFARPGTTAAVNISRNIELKPIRNALNIAVGFGGGNAAILLRKA</sequence>
<dbReference type="InterPro" id="IPR016039">
    <property type="entry name" value="Thiolase-like"/>
</dbReference>
<reference evidence="5" key="1">
    <citation type="submission" date="2020-08" db="EMBL/GenBank/DDBJ databases">
        <title>Lewinella bacteria from marine environments.</title>
        <authorList>
            <person name="Zhong Y."/>
        </authorList>
    </citation>
    <scope>NUCLEOTIDE SEQUENCE</scope>
    <source>
        <strain evidence="5">KCTC 42187</strain>
    </source>
</reference>
<feature type="domain" description="Ketosynthase family 3 (KS3)" evidence="4">
    <location>
        <begin position="2"/>
        <end position="356"/>
    </location>
</feature>
<dbReference type="AlphaFoldDB" id="A0A923TF55"/>
<evidence type="ECO:0000313" key="5">
    <source>
        <dbReference type="EMBL" id="MBC6996642.1"/>
    </source>
</evidence>
<evidence type="ECO:0000256" key="2">
    <source>
        <dbReference type="ARBA" id="ARBA00022679"/>
    </source>
</evidence>
<evidence type="ECO:0000313" key="6">
    <source>
        <dbReference type="Proteomes" id="UP000650081"/>
    </source>
</evidence>